<evidence type="ECO:0000313" key="2">
    <source>
        <dbReference type="Proteomes" id="UP000017246"/>
    </source>
</evidence>
<dbReference type="AlphaFoldDB" id="A0A068XZG4"/>
<dbReference type="OMA" id="RMELPRN"/>
<dbReference type="EMBL" id="LN902844">
    <property type="protein sequence ID" value="CDS36244.1"/>
    <property type="molecule type" value="Genomic_DNA"/>
</dbReference>
<dbReference type="Gene3D" id="3.30.740.10">
    <property type="entry name" value="Protein Inhibitor Of Neuronal Nitric Oxide Synthase"/>
    <property type="match status" value="1"/>
</dbReference>
<dbReference type="STRING" id="6211.A0A068XZG4"/>
<dbReference type="CDD" id="cd21454">
    <property type="entry name" value="DLC-like_TAL"/>
    <property type="match status" value="1"/>
</dbReference>
<dbReference type="Proteomes" id="UP000017246">
    <property type="component" value="Unassembled WGS sequence"/>
</dbReference>
<proteinExistence type="predicted"/>
<dbReference type="OrthoDB" id="6506078at2759"/>
<reference evidence="1" key="1">
    <citation type="journal article" date="2013" name="Nature">
        <title>The genomes of four tapeworm species reveal adaptations to parasitism.</title>
        <authorList>
            <person name="Tsai I.J."/>
            <person name="Zarowiecki M."/>
            <person name="Holroyd N."/>
            <person name="Garciarrubio A."/>
            <person name="Sanchez-Flores A."/>
            <person name="Brooks K.L."/>
            <person name="Tracey A."/>
            <person name="Bobes R.J."/>
            <person name="Fragoso G."/>
            <person name="Sciutto E."/>
            <person name="Aslett M."/>
            <person name="Beasley H."/>
            <person name="Bennett H.M."/>
            <person name="Cai J."/>
            <person name="Camicia F."/>
            <person name="Clark R."/>
            <person name="Cucher M."/>
            <person name="De Silva N."/>
            <person name="Day T.A."/>
            <person name="Deplazes P."/>
            <person name="Estrada K."/>
            <person name="Fernandez C."/>
            <person name="Holland P.W."/>
            <person name="Hou J."/>
            <person name="Hu S."/>
            <person name="Huckvale T."/>
            <person name="Hung S.S."/>
            <person name="Kamenetzky L."/>
            <person name="Keane J.A."/>
            <person name="Kiss F."/>
            <person name="Koziol U."/>
            <person name="Lambert O."/>
            <person name="Liu K."/>
            <person name="Luo X."/>
            <person name="Luo Y."/>
            <person name="Macchiaroli N."/>
            <person name="Nichol S."/>
            <person name="Paps J."/>
            <person name="Parkinson J."/>
            <person name="Pouchkina-Stantcheva N."/>
            <person name="Riddiford N."/>
            <person name="Rosenzvit M."/>
            <person name="Salinas G."/>
            <person name="Wasmuth J.D."/>
            <person name="Zamanian M."/>
            <person name="Zheng Y."/>
            <person name="Cai X."/>
            <person name="Soberon X."/>
            <person name="Olson P.D."/>
            <person name="Laclette J.P."/>
            <person name="Brehm K."/>
            <person name="Berriman M."/>
            <person name="Garciarrubio A."/>
            <person name="Bobes R.J."/>
            <person name="Fragoso G."/>
            <person name="Sanchez-Flores A."/>
            <person name="Estrada K."/>
            <person name="Cevallos M.A."/>
            <person name="Morett E."/>
            <person name="Gonzalez V."/>
            <person name="Portillo T."/>
            <person name="Ochoa-Leyva A."/>
            <person name="Jose M.V."/>
            <person name="Sciutto E."/>
            <person name="Landa A."/>
            <person name="Jimenez L."/>
            <person name="Valdes V."/>
            <person name="Carrero J.C."/>
            <person name="Larralde C."/>
            <person name="Morales-Montor J."/>
            <person name="Limon-Lason J."/>
            <person name="Soberon X."/>
            <person name="Laclette J.P."/>
        </authorList>
    </citation>
    <scope>NUCLEOTIDE SEQUENCE [LARGE SCALE GENOMIC DNA]</scope>
</reference>
<dbReference type="GO" id="GO:0030286">
    <property type="term" value="C:dynein complex"/>
    <property type="evidence" value="ECO:0007669"/>
    <property type="project" value="InterPro"/>
</dbReference>
<dbReference type="SUPFAM" id="SSF54648">
    <property type="entry name" value="DLC"/>
    <property type="match status" value="1"/>
</dbReference>
<gene>
    <name evidence="1" type="ORF">EmuJ_000325500</name>
</gene>
<dbReference type="InterPro" id="IPR037177">
    <property type="entry name" value="DLC_sf"/>
</dbReference>
<name>A0A068XZG4_ECHMU</name>
<protein>
    <submittedName>
        <fullName evidence="1">Tegumental antilocus tag</fullName>
    </submittedName>
</protein>
<dbReference type="GO" id="GO:0007017">
    <property type="term" value="P:microtubule-based process"/>
    <property type="evidence" value="ECO:0007669"/>
    <property type="project" value="InterPro"/>
</dbReference>
<sequence length="115" mass="13518">MAGKGVRSTRMELPRNVSIISTRMVYKDQVKITTKAVEILNRCRKHENMEMFTSKLKAYLDDKYGLIWHVVCTTGSYWMNFAHDGPWTLNFNVDDFQILTWKTPFNESMSHSKLH</sequence>
<keyword evidence="2" id="KW-1185">Reference proteome</keyword>
<dbReference type="SMART" id="SM01375">
    <property type="entry name" value="Dynein_light"/>
    <property type="match status" value="1"/>
</dbReference>
<accession>A0A068XZG4</accession>
<evidence type="ECO:0000313" key="1">
    <source>
        <dbReference type="EMBL" id="CDS36244.1"/>
    </source>
</evidence>
<dbReference type="InterPro" id="IPR001372">
    <property type="entry name" value="Dynein_light_chain_typ-1/2"/>
</dbReference>
<dbReference type="Pfam" id="PF01221">
    <property type="entry name" value="Dynein_light"/>
    <property type="match status" value="1"/>
</dbReference>
<reference evidence="1" key="2">
    <citation type="submission" date="2015-11" db="EMBL/GenBank/DDBJ databases">
        <authorList>
            <person name="Zhang Y."/>
            <person name="Guo Z."/>
        </authorList>
    </citation>
    <scope>NUCLEOTIDE SEQUENCE</scope>
</reference>
<organism evidence="1 2">
    <name type="scientific">Echinococcus multilocularis</name>
    <name type="common">Fox tapeworm</name>
    <dbReference type="NCBI Taxonomy" id="6211"/>
    <lineage>
        <taxon>Eukaryota</taxon>
        <taxon>Metazoa</taxon>
        <taxon>Spiralia</taxon>
        <taxon>Lophotrochozoa</taxon>
        <taxon>Platyhelminthes</taxon>
        <taxon>Cestoda</taxon>
        <taxon>Eucestoda</taxon>
        <taxon>Cyclophyllidea</taxon>
        <taxon>Taeniidae</taxon>
        <taxon>Echinococcus</taxon>
    </lineage>
</organism>